<accession>A0A0S4ISE4</accession>
<dbReference type="Proteomes" id="UP000051952">
    <property type="component" value="Unassembled WGS sequence"/>
</dbReference>
<name>A0A0S4ISE4_BODSA</name>
<evidence type="ECO:0000313" key="2">
    <source>
        <dbReference type="Proteomes" id="UP000051952"/>
    </source>
</evidence>
<sequence>MRCCVTFRSVPSSRPRGVIVAVLLPQRPHMFIAKSACELVSIIHMLMDLSCSLFAHF</sequence>
<dbReference type="VEuPathDB" id="TriTrypDB:BSAL_63680"/>
<reference evidence="2" key="1">
    <citation type="submission" date="2015-09" db="EMBL/GenBank/DDBJ databases">
        <authorList>
            <consortium name="Pathogen Informatics"/>
        </authorList>
    </citation>
    <scope>NUCLEOTIDE SEQUENCE [LARGE SCALE GENOMIC DNA]</scope>
    <source>
        <strain evidence="2">Lake Konstanz</strain>
    </source>
</reference>
<protein>
    <submittedName>
        <fullName evidence="1">Uncharacterized protein</fullName>
    </submittedName>
</protein>
<dbReference type="AlphaFoldDB" id="A0A0S4ISE4"/>
<proteinExistence type="predicted"/>
<keyword evidence="2" id="KW-1185">Reference proteome</keyword>
<dbReference type="EMBL" id="CYKH01000356">
    <property type="protein sequence ID" value="CUF56638.1"/>
    <property type="molecule type" value="Genomic_DNA"/>
</dbReference>
<organism evidence="1 2">
    <name type="scientific">Bodo saltans</name>
    <name type="common">Flagellated protozoan</name>
    <dbReference type="NCBI Taxonomy" id="75058"/>
    <lineage>
        <taxon>Eukaryota</taxon>
        <taxon>Discoba</taxon>
        <taxon>Euglenozoa</taxon>
        <taxon>Kinetoplastea</taxon>
        <taxon>Metakinetoplastina</taxon>
        <taxon>Eubodonida</taxon>
        <taxon>Bodonidae</taxon>
        <taxon>Bodo</taxon>
    </lineage>
</organism>
<gene>
    <name evidence="1" type="ORF">BSAL_63680</name>
</gene>
<evidence type="ECO:0000313" key="1">
    <source>
        <dbReference type="EMBL" id="CUF56638.1"/>
    </source>
</evidence>